<dbReference type="SMART" id="SM00267">
    <property type="entry name" value="GGDEF"/>
    <property type="match status" value="1"/>
</dbReference>
<evidence type="ECO:0000256" key="2">
    <source>
        <dbReference type="ARBA" id="ARBA00034247"/>
    </source>
</evidence>
<dbReference type="SUPFAM" id="SSF55785">
    <property type="entry name" value="PYP-like sensor domain (PAS domain)"/>
    <property type="match status" value="1"/>
</dbReference>
<comment type="catalytic activity">
    <reaction evidence="2">
        <text>2 GTP = 3',3'-c-di-GMP + 2 diphosphate</text>
        <dbReference type="Rhea" id="RHEA:24898"/>
        <dbReference type="ChEBI" id="CHEBI:33019"/>
        <dbReference type="ChEBI" id="CHEBI:37565"/>
        <dbReference type="ChEBI" id="CHEBI:58805"/>
        <dbReference type="EC" id="2.7.7.65"/>
    </reaction>
</comment>
<name>A0ABV8UGX6_9PROT</name>
<evidence type="ECO:0000256" key="3">
    <source>
        <dbReference type="SAM" id="Phobius"/>
    </source>
</evidence>
<comment type="caution">
    <text evidence="5">The sequence shown here is derived from an EMBL/GenBank/DDBJ whole genome shotgun (WGS) entry which is preliminary data.</text>
</comment>
<dbReference type="InterPro" id="IPR035965">
    <property type="entry name" value="PAS-like_dom_sf"/>
</dbReference>
<dbReference type="InterPro" id="IPR050469">
    <property type="entry name" value="Diguanylate_Cyclase"/>
</dbReference>
<proteinExistence type="predicted"/>
<dbReference type="InterPro" id="IPR043128">
    <property type="entry name" value="Rev_trsase/Diguanyl_cyclase"/>
</dbReference>
<dbReference type="PANTHER" id="PTHR45138">
    <property type="entry name" value="REGULATORY COMPONENTS OF SENSORY TRANSDUCTION SYSTEM"/>
    <property type="match status" value="1"/>
</dbReference>
<organism evidence="5 6">
    <name type="scientific">Kordiimonas lipolytica</name>
    <dbReference type="NCBI Taxonomy" id="1662421"/>
    <lineage>
        <taxon>Bacteria</taxon>
        <taxon>Pseudomonadati</taxon>
        <taxon>Pseudomonadota</taxon>
        <taxon>Alphaproteobacteria</taxon>
        <taxon>Kordiimonadales</taxon>
        <taxon>Kordiimonadaceae</taxon>
        <taxon>Kordiimonas</taxon>
    </lineage>
</organism>
<dbReference type="CDD" id="cd01949">
    <property type="entry name" value="GGDEF"/>
    <property type="match status" value="1"/>
</dbReference>
<dbReference type="EMBL" id="JBHSCR010000036">
    <property type="protein sequence ID" value="MFC4349855.1"/>
    <property type="molecule type" value="Genomic_DNA"/>
</dbReference>
<dbReference type="InterPro" id="IPR013656">
    <property type="entry name" value="PAS_4"/>
</dbReference>
<gene>
    <name evidence="5" type="ORF">ACFO5Q_18545</name>
</gene>
<feature type="transmembrane region" description="Helical" evidence="3">
    <location>
        <begin position="6"/>
        <end position="27"/>
    </location>
</feature>
<evidence type="ECO:0000313" key="6">
    <source>
        <dbReference type="Proteomes" id="UP001595776"/>
    </source>
</evidence>
<dbReference type="Pfam" id="PF08448">
    <property type="entry name" value="PAS_4"/>
    <property type="match status" value="1"/>
</dbReference>
<evidence type="ECO:0000259" key="4">
    <source>
        <dbReference type="PROSITE" id="PS50887"/>
    </source>
</evidence>
<dbReference type="RefSeq" id="WP_068144433.1">
    <property type="nucleotide sequence ID" value="NZ_JBHSCR010000036.1"/>
</dbReference>
<sequence length="354" mass="39455">MPLELPFFLAGLFCLGCLFIITLYGLIKPGQAGRGKLLLDPDRLPDGVLISGINGKVLAANAIAQRLITNFDPSHDISKLFDGWHRELGDRAQADQVVEAVLASPDIQFSEMLNLKDGRVIERNTRPLDDDGRRIWFLRDITHVQQANNDSAMHQSMVEADAARTAELAEQLYHAKAELEAKQAELRRLANTDSLTGLLNRRRFTARGEETVSAAIDTEIWVIMMDIDHFKRINDTYGHAAGDVAIRDFAGIINNSVSDHGFVGRMGGEEFAAILPGSNMHAAIRLAEDIRRQTAKHQTKWEDEKFRFTTSIGVAQWQPEEITIEPALDRADQALYSAKAYGRNRVVGFEYATA</sequence>
<dbReference type="EC" id="2.7.7.65" evidence="1"/>
<feature type="domain" description="GGDEF" evidence="4">
    <location>
        <begin position="218"/>
        <end position="351"/>
    </location>
</feature>
<dbReference type="PANTHER" id="PTHR45138:SF9">
    <property type="entry name" value="DIGUANYLATE CYCLASE DGCM-RELATED"/>
    <property type="match status" value="1"/>
</dbReference>
<dbReference type="SUPFAM" id="SSF55073">
    <property type="entry name" value="Nucleotide cyclase"/>
    <property type="match status" value="1"/>
</dbReference>
<reference evidence="6" key="1">
    <citation type="journal article" date="2019" name="Int. J. Syst. Evol. Microbiol.">
        <title>The Global Catalogue of Microorganisms (GCM) 10K type strain sequencing project: providing services to taxonomists for standard genome sequencing and annotation.</title>
        <authorList>
            <consortium name="The Broad Institute Genomics Platform"/>
            <consortium name="The Broad Institute Genome Sequencing Center for Infectious Disease"/>
            <person name="Wu L."/>
            <person name="Ma J."/>
        </authorList>
    </citation>
    <scope>NUCLEOTIDE SEQUENCE [LARGE SCALE GENOMIC DNA]</scope>
    <source>
        <strain evidence="6">CGMCC 1.15304</strain>
    </source>
</reference>
<keyword evidence="3" id="KW-0812">Transmembrane</keyword>
<keyword evidence="3" id="KW-1133">Transmembrane helix</keyword>
<dbReference type="Gene3D" id="3.30.70.270">
    <property type="match status" value="1"/>
</dbReference>
<dbReference type="Pfam" id="PF00990">
    <property type="entry name" value="GGDEF"/>
    <property type="match status" value="1"/>
</dbReference>
<dbReference type="InterPro" id="IPR029787">
    <property type="entry name" value="Nucleotide_cyclase"/>
</dbReference>
<dbReference type="Proteomes" id="UP001595776">
    <property type="component" value="Unassembled WGS sequence"/>
</dbReference>
<evidence type="ECO:0000256" key="1">
    <source>
        <dbReference type="ARBA" id="ARBA00012528"/>
    </source>
</evidence>
<protein>
    <recommendedName>
        <fullName evidence="1">diguanylate cyclase</fullName>
        <ecNumber evidence="1">2.7.7.65</ecNumber>
    </recommendedName>
</protein>
<accession>A0ABV8UGX6</accession>
<dbReference type="PROSITE" id="PS50887">
    <property type="entry name" value="GGDEF"/>
    <property type="match status" value="1"/>
</dbReference>
<dbReference type="Gene3D" id="3.30.450.20">
    <property type="entry name" value="PAS domain"/>
    <property type="match status" value="1"/>
</dbReference>
<keyword evidence="3" id="KW-0472">Membrane</keyword>
<dbReference type="NCBIfam" id="TIGR00254">
    <property type="entry name" value="GGDEF"/>
    <property type="match status" value="1"/>
</dbReference>
<dbReference type="InterPro" id="IPR000160">
    <property type="entry name" value="GGDEF_dom"/>
</dbReference>
<keyword evidence="6" id="KW-1185">Reference proteome</keyword>
<evidence type="ECO:0000313" key="5">
    <source>
        <dbReference type="EMBL" id="MFC4349855.1"/>
    </source>
</evidence>